<organism evidence="5">
    <name type="scientific">Siphoviridae sp. ctgn638</name>
    <dbReference type="NCBI Taxonomy" id="2827913"/>
    <lineage>
        <taxon>Viruses</taxon>
        <taxon>Duplodnaviria</taxon>
        <taxon>Heunggongvirae</taxon>
        <taxon>Uroviricota</taxon>
        <taxon>Caudoviricetes</taxon>
    </lineage>
</organism>
<dbReference type="Gene3D" id="3.30.2400.10">
    <property type="entry name" value="Major capsid protein gp5"/>
    <property type="match status" value="1"/>
</dbReference>
<evidence type="ECO:0000256" key="2">
    <source>
        <dbReference type="ARBA" id="ARBA00022844"/>
    </source>
</evidence>
<proteinExistence type="predicted"/>
<dbReference type="EMBL" id="BK032845">
    <property type="protein sequence ID" value="DAF63871.1"/>
    <property type="molecule type" value="Genomic_DNA"/>
</dbReference>
<accession>A0A8S5TLJ2</accession>
<evidence type="ECO:0000256" key="3">
    <source>
        <dbReference type="SAM" id="Coils"/>
    </source>
</evidence>
<keyword evidence="2" id="KW-0946">Virion</keyword>
<dbReference type="NCBIfam" id="TIGR01554">
    <property type="entry name" value="major_cap_HK97"/>
    <property type="match status" value="1"/>
</dbReference>
<dbReference type="Gene3D" id="3.30.2320.10">
    <property type="entry name" value="hypothetical protein PF0899 domain"/>
    <property type="match status" value="1"/>
</dbReference>
<reference evidence="5" key="1">
    <citation type="journal article" date="2021" name="Proc. Natl. Acad. Sci. U.S.A.">
        <title>A Catalog of Tens of Thousands of Viruses from Human Metagenomes Reveals Hidden Associations with Chronic Diseases.</title>
        <authorList>
            <person name="Tisza M.J."/>
            <person name="Buck C.B."/>
        </authorList>
    </citation>
    <scope>NUCLEOTIDE SEQUENCE</scope>
    <source>
        <strain evidence="5">Ctgn638</strain>
    </source>
</reference>
<keyword evidence="3" id="KW-0175">Coiled coil</keyword>
<feature type="domain" description="Phage capsid-like C-terminal" evidence="4">
    <location>
        <begin position="117"/>
        <end position="375"/>
    </location>
</feature>
<dbReference type="InterPro" id="IPR054612">
    <property type="entry name" value="Phage_capsid-like_C"/>
</dbReference>
<dbReference type="SUPFAM" id="SSF56563">
    <property type="entry name" value="Major capsid protein gp5"/>
    <property type="match status" value="1"/>
</dbReference>
<dbReference type="GO" id="GO:0044423">
    <property type="term" value="C:virion component"/>
    <property type="evidence" value="ECO:0007669"/>
    <property type="project" value="UniProtKB-KW"/>
</dbReference>
<dbReference type="Pfam" id="PF05065">
    <property type="entry name" value="Phage_capsid"/>
    <property type="match status" value="1"/>
</dbReference>
<protein>
    <submittedName>
        <fullName evidence="5">Major capsid protein</fullName>
    </submittedName>
</protein>
<evidence type="ECO:0000313" key="5">
    <source>
        <dbReference type="EMBL" id="DAF63871.1"/>
    </source>
</evidence>
<dbReference type="InterPro" id="IPR024455">
    <property type="entry name" value="Phage_capsid"/>
</dbReference>
<comment type="subcellular location">
    <subcellularLocation>
        <location evidence="1">Virion</location>
    </subcellularLocation>
</comment>
<feature type="coiled-coil region" evidence="3">
    <location>
        <begin position="4"/>
        <end position="56"/>
    </location>
</feature>
<evidence type="ECO:0000259" key="4">
    <source>
        <dbReference type="Pfam" id="PF05065"/>
    </source>
</evidence>
<evidence type="ECO:0000256" key="1">
    <source>
        <dbReference type="ARBA" id="ARBA00004328"/>
    </source>
</evidence>
<name>A0A8S5TLJ2_9CAUD</name>
<sequence>MKTLEEILKRKQELRSSLATLSGEALDKAVAEVEELDKEQSEIEKRNNIMQRLANQESTNPIQTRSIEKPIGAKGTNLEENFGRDSKEYRSAFFKNLVGMPLNEIEKRAMTTNTNSGGVAIPTTTMNKILEKIENTSVAYNLVQVEHLKGAVSIPIEGTTNDVERKGEGASATDAVDTLGELKLGAKKYIKVIKLTCELENQAIDALENYIVAKLSKKLSQAFDYDIINGTGDNGAKGILQSITVADVETKGELTYDDICDLFAMIPAVARKNATLMMSTNTLFKQVKKIKDKEGRPIFDPNQNTVLGRNVEESDDVPDGTIIFGDFMEYIFNWNKDAEITKSGEAGFTSGDTYFRVLALADGGLADLGAMAAIKVGTATQASGT</sequence>